<reference evidence="3 4" key="1">
    <citation type="submission" date="2023-11" db="EMBL/GenBank/DDBJ databases">
        <title>An acidophilic fungus is an integral part of prey digestion in a carnivorous sundew plant.</title>
        <authorList>
            <person name="Tsai I.J."/>
        </authorList>
    </citation>
    <scope>NUCLEOTIDE SEQUENCE [LARGE SCALE GENOMIC DNA]</scope>
    <source>
        <strain evidence="3">169a</strain>
    </source>
</reference>
<dbReference type="Gene3D" id="2.130.10.10">
    <property type="entry name" value="YVTN repeat-like/Quinoprotein amine dehydrogenase"/>
    <property type="match status" value="2"/>
</dbReference>
<evidence type="ECO:0008006" key="5">
    <source>
        <dbReference type="Google" id="ProtNLM"/>
    </source>
</evidence>
<evidence type="ECO:0000259" key="1">
    <source>
        <dbReference type="Pfam" id="PF10433"/>
    </source>
</evidence>
<dbReference type="InterPro" id="IPR058543">
    <property type="entry name" value="Beta-prop_RSE1/DDB1/CPSF1_2nd"/>
</dbReference>
<dbReference type="Pfam" id="PF23726">
    <property type="entry name" value="Beta-prop_RSE1_2nd"/>
    <property type="match status" value="1"/>
</dbReference>
<evidence type="ECO:0000259" key="2">
    <source>
        <dbReference type="Pfam" id="PF23726"/>
    </source>
</evidence>
<gene>
    <name evidence="3" type="ORF">R9X50_00015400</name>
</gene>
<name>A0AAQ3LYA7_9PEZI</name>
<dbReference type="PANTHER" id="PTHR10644">
    <property type="entry name" value="DNA REPAIR/RNA PROCESSING CPSF FAMILY"/>
    <property type="match status" value="1"/>
</dbReference>
<dbReference type="InterPro" id="IPR050358">
    <property type="entry name" value="RSE1/DDB1/CFT1"/>
</dbReference>
<dbReference type="EMBL" id="CP138580">
    <property type="protein sequence ID" value="WPG97379.1"/>
    <property type="molecule type" value="Genomic_DNA"/>
</dbReference>
<accession>A0AAQ3LYA7</accession>
<sequence>MERQRLGILTRTVVQSPTVKRLLQARIRSQAYNDLIFVGDDFIHVKQVGNDGHLQHIATKSDFDARILAAAVFTTHMNHISDILPVKSESMNGHAEHQGYPPQLLVLTLDSQEMVFIYLMAAQDGIHRFVQQICPLPVFDRTLFQPGDFLAVDHQSRALAVAADEKEVIIFSAKAREHFQHEIKTGDQDWCPVNAQRPFQVDGHIQNVEFLFPPSDDPDLVILLIIVIDEGLSKVIWVDWHSSSGLQHARIHPAQPLEQAQTVPNLLIPLLNGAFLTINGKVFMRWDNILSGSATATLIDPIDSRDPNSMYPGNSPRDPVWVSWCRPARVTKSTRDNDHLYLIREDGLVYLMQIGHNHSIGMSSLAGDFKCHAGAAFTSLGDESSPDILAVAGEMSSGRINSIGQWPRSRVDDLSWSDTMEMELIEPLPNWASVTDMVISALPQSHSRPIRSRDGLFLTSGRQQFGAVTELRKGFEARLALYFDLDGLRSTTDAWALPLISSCSVLLLLTNPTSTRIINFPVDVDEISEIDATEASSLDTAHRTVAAGSMPDGCVVQVTEKSICISTSLIGNFEDSVKMTFEEDCTIIAAAICSRNSAIITVQRTSNDFRLRIFRLATGTEAANTEPTEWANLVLDFEPSAITFVPKTSDTLLIAVSSTNSKVKLFTITSNSTLCEVGSIDIPALEGESSACDHIVALGNSSTSDRSLLVCGLRDGSICSIAVEFDEARNLAIHSQHCVSFGSTTVKLTSLSDRSGVACAMCGPDLCALSWDGTSAQSLSIENIWVSDNLRPELTQGPVITCTLMPPANQSTSIEIADCLVMVSTEELLIASLSPTPTPVPRQIRVSGTPNRLLYAEQQRCLVCSSLRVEAHQTSLTAARSDNKRQIFPVIDFIPSRNTSPSSTYEMQPGERVYALLEWSFKSNDEKTYSFIMIGGSYVKSSGSVRGRVTFLQPTIRSWDIVDVKEGKSTNFPAPVYALALYDELTYVACSGHLVYVYRFGEERRWEQACEPHKLASPGTFISISRPFVYITTAVDSLVVLRFEKVDGEQKLVLEKSAPQAAASLSHAIIQSDQTKHDVALVSTKYGQIIGLSLPKPEESVRTHSTAAELLFEAQLTRSLTRMRQGNVRPRWRATRPSGVLIDNIIGCAPDGALVGIAIIDEHLWRRLSWLQRLCEWNETLSSRSWQYPAYVMDQEARHSMNERGMPIGAAGSGSEVVLSTSISRAGDMHVDGDVLARVLQHGGLEALKAQIWKLAESTEAVGIWIANHLDEELKQIDELVAILPSLLDGWL</sequence>
<dbReference type="InterPro" id="IPR015943">
    <property type="entry name" value="WD40/YVTN_repeat-like_dom_sf"/>
</dbReference>
<dbReference type="Proteomes" id="UP001303373">
    <property type="component" value="Chromosome 1"/>
</dbReference>
<feature type="domain" description="RSE1/DDB1/CPSF1 second beta-propeller" evidence="2">
    <location>
        <begin position="490"/>
        <end position="759"/>
    </location>
</feature>
<feature type="domain" description="RSE1/DDB1/CPSF1 first beta-propeller" evidence="1">
    <location>
        <begin position="19"/>
        <end position="421"/>
    </location>
</feature>
<dbReference type="InterPro" id="IPR018846">
    <property type="entry name" value="Beta-prop_RSE1/DDB1/CPSF1_1st"/>
</dbReference>
<evidence type="ECO:0000313" key="3">
    <source>
        <dbReference type="EMBL" id="WPG97379.1"/>
    </source>
</evidence>
<protein>
    <recommendedName>
        <fullName evidence="5">Cleavage/polyadenylation specificity factor A subunit N-terminal domain-containing protein</fullName>
    </recommendedName>
</protein>
<keyword evidence="4" id="KW-1185">Reference proteome</keyword>
<organism evidence="3 4">
    <name type="scientific">Acrodontium crateriforme</name>
    <dbReference type="NCBI Taxonomy" id="150365"/>
    <lineage>
        <taxon>Eukaryota</taxon>
        <taxon>Fungi</taxon>
        <taxon>Dikarya</taxon>
        <taxon>Ascomycota</taxon>
        <taxon>Pezizomycotina</taxon>
        <taxon>Dothideomycetes</taxon>
        <taxon>Dothideomycetidae</taxon>
        <taxon>Mycosphaerellales</taxon>
        <taxon>Teratosphaeriaceae</taxon>
        <taxon>Acrodontium</taxon>
    </lineage>
</organism>
<evidence type="ECO:0000313" key="4">
    <source>
        <dbReference type="Proteomes" id="UP001303373"/>
    </source>
</evidence>
<dbReference type="SUPFAM" id="SSF101898">
    <property type="entry name" value="NHL repeat"/>
    <property type="match status" value="1"/>
</dbReference>
<dbReference type="Pfam" id="PF10433">
    <property type="entry name" value="Beta-prop_RSE1_1st"/>
    <property type="match status" value="1"/>
</dbReference>
<proteinExistence type="predicted"/>